<dbReference type="InterPro" id="IPR036291">
    <property type="entry name" value="NAD(P)-bd_dom_sf"/>
</dbReference>
<dbReference type="SMART" id="SM00826">
    <property type="entry name" value="PKS_DH"/>
    <property type="match status" value="1"/>
</dbReference>
<dbReference type="InterPro" id="IPR049551">
    <property type="entry name" value="PKS_DH_C"/>
</dbReference>
<dbReference type="OrthoDB" id="329835at2759"/>
<dbReference type="GO" id="GO:0031177">
    <property type="term" value="F:phosphopantetheine binding"/>
    <property type="evidence" value="ECO:0007669"/>
    <property type="project" value="InterPro"/>
</dbReference>
<dbReference type="InterPro" id="IPR001227">
    <property type="entry name" value="Ac_transferase_dom_sf"/>
</dbReference>
<dbReference type="EMBL" id="JAPEUV010000046">
    <property type="protein sequence ID" value="KAJ4336690.1"/>
    <property type="molecule type" value="Genomic_DNA"/>
</dbReference>
<dbReference type="PANTHER" id="PTHR43775:SF20">
    <property type="entry name" value="HYBRID PKS-NRPS SYNTHETASE APDA"/>
    <property type="match status" value="1"/>
</dbReference>
<dbReference type="SMART" id="SM00822">
    <property type="entry name" value="PKS_KR"/>
    <property type="match status" value="1"/>
</dbReference>
<keyword evidence="2" id="KW-0597">Phosphoprotein</keyword>
<keyword evidence="1" id="KW-0596">Phosphopantetheine</keyword>
<feature type="active site" description="Proton acceptor; for dehydratase activity" evidence="5">
    <location>
        <position position="214"/>
    </location>
</feature>
<dbReference type="Gene3D" id="3.10.129.110">
    <property type="entry name" value="Polyketide synthase dehydratase"/>
    <property type="match status" value="1"/>
</dbReference>
<dbReference type="SUPFAM" id="SSF52151">
    <property type="entry name" value="FabD/lysophospholipase-like"/>
    <property type="match status" value="1"/>
</dbReference>
<dbReference type="PANTHER" id="PTHR43775">
    <property type="entry name" value="FATTY ACID SYNTHASE"/>
    <property type="match status" value="1"/>
</dbReference>
<evidence type="ECO:0000256" key="2">
    <source>
        <dbReference type="ARBA" id="ARBA00022553"/>
    </source>
</evidence>
<organism evidence="9 10">
    <name type="scientific">Didymella glomerata</name>
    <dbReference type="NCBI Taxonomy" id="749621"/>
    <lineage>
        <taxon>Eukaryota</taxon>
        <taxon>Fungi</taxon>
        <taxon>Dikarya</taxon>
        <taxon>Ascomycota</taxon>
        <taxon>Pezizomycotina</taxon>
        <taxon>Dothideomycetes</taxon>
        <taxon>Pleosporomycetidae</taxon>
        <taxon>Pleosporales</taxon>
        <taxon>Pleosporineae</taxon>
        <taxon>Didymellaceae</taxon>
        <taxon>Didymella</taxon>
    </lineage>
</organism>
<evidence type="ECO:0000259" key="8">
    <source>
        <dbReference type="PROSITE" id="PS52019"/>
    </source>
</evidence>
<evidence type="ECO:0000256" key="1">
    <source>
        <dbReference type="ARBA" id="ARBA00022450"/>
    </source>
</evidence>
<evidence type="ECO:0000313" key="10">
    <source>
        <dbReference type="Proteomes" id="UP001140562"/>
    </source>
</evidence>
<keyword evidence="3" id="KW-0808">Transferase</keyword>
<gene>
    <name evidence="9" type="ORF">N0V87_005253</name>
</gene>
<keyword evidence="10" id="KW-1185">Reference proteome</keyword>
<dbReference type="PROSITE" id="PS52019">
    <property type="entry name" value="PKS_MFAS_DH"/>
    <property type="match status" value="1"/>
</dbReference>
<dbReference type="Pfam" id="PF21089">
    <property type="entry name" value="PKS_DH_N"/>
    <property type="match status" value="1"/>
</dbReference>
<dbReference type="InterPro" id="IPR013968">
    <property type="entry name" value="PKS_KR"/>
</dbReference>
<feature type="compositionally biased region" description="Low complexity" evidence="6">
    <location>
        <begin position="1243"/>
        <end position="1256"/>
    </location>
</feature>
<comment type="caution">
    <text evidence="9">The sequence shown here is derived from an EMBL/GenBank/DDBJ whole genome shotgun (WGS) entry which is preliminary data.</text>
</comment>
<evidence type="ECO:0008006" key="11">
    <source>
        <dbReference type="Google" id="ProtNLM"/>
    </source>
</evidence>
<feature type="active site" description="Proton donor; for dehydratase activity" evidence="5">
    <location>
        <position position="389"/>
    </location>
</feature>
<reference evidence="9" key="1">
    <citation type="submission" date="2022-10" db="EMBL/GenBank/DDBJ databases">
        <title>Tapping the CABI collections for fungal endophytes: first genome assemblies for Collariella, Neodidymelliopsis, Ascochyta clinopodiicola, Didymella pomorum, Didymosphaeria variabile, Neocosmospora piperis and Neocucurbitaria cava.</title>
        <authorList>
            <person name="Hill R."/>
        </authorList>
    </citation>
    <scope>NUCLEOTIDE SEQUENCE</scope>
    <source>
        <strain evidence="9">IMI 360193</strain>
    </source>
</reference>
<dbReference type="PROSITE" id="PS50075">
    <property type="entry name" value="CARRIER"/>
    <property type="match status" value="1"/>
</dbReference>
<evidence type="ECO:0000259" key="7">
    <source>
        <dbReference type="PROSITE" id="PS50075"/>
    </source>
</evidence>
<feature type="domain" description="Carrier" evidence="7">
    <location>
        <begin position="1032"/>
        <end position="1114"/>
    </location>
</feature>
<feature type="region of interest" description="C-terminal hotdog fold" evidence="5">
    <location>
        <begin position="330"/>
        <end position="480"/>
    </location>
</feature>
<name>A0A9W8WZ42_9PLEO</name>
<dbReference type="Proteomes" id="UP001140562">
    <property type="component" value="Unassembled WGS sequence"/>
</dbReference>
<feature type="region of interest" description="Disordered" evidence="6">
    <location>
        <begin position="1150"/>
        <end position="1177"/>
    </location>
</feature>
<keyword evidence="4" id="KW-0511">Multifunctional enzyme</keyword>
<dbReference type="InterPro" id="IPR006162">
    <property type="entry name" value="Ppantetheine_attach_site"/>
</dbReference>
<evidence type="ECO:0000256" key="6">
    <source>
        <dbReference type="SAM" id="MobiDB-lite"/>
    </source>
</evidence>
<dbReference type="Pfam" id="PF14765">
    <property type="entry name" value="PS-DH"/>
    <property type="match status" value="1"/>
</dbReference>
<dbReference type="InterPro" id="IPR050091">
    <property type="entry name" value="PKS_NRPS_Biosynth_Enz"/>
</dbReference>
<accession>A0A9W8WZ42</accession>
<feature type="compositionally biased region" description="Low complexity" evidence="6">
    <location>
        <begin position="1269"/>
        <end position="1282"/>
    </location>
</feature>
<proteinExistence type="predicted"/>
<sequence>MIRCSDAITASYRACKIKSQRPAVPNCLWVSSVYHQDIALVTDSLDGQYWHSNTVGEVLFSQALDYALQKAKFDLAVEIGAHPALKGPALQVMGDTIGRSMPYTGTLNRGLEDDQAFASTLGYIWANLPKSGIDLGAFDRFMTANDPPMLLRGLPTYPWNHERAYWHESRVSRAYRSRSARHELLGLRSTDYSDDQISWKNHLVPEKMTWLQDHRIQGQMVFPGAAYIVTAFEAARQITGEQSVALIELTDFVFDQPLVFVGEDSRMEVLTSLHGIRRDKSKITADFTFHSIAREASGPMTLNAHCQLNIYYGIVSDAAISQPSVETHFGMREVDSDRIYKHLAGYGYQYTGAFQSLTSVSRRLGVASGLIALPPRSGTTVTMHPATLDAAMHSIMIAESYPGDGCLTTSRVPTGISKISLNLSAAMDISSQTHVRFLSRNVDDGQRVDGEVKLSLVDSAQTLLQLEGLRTKPMRSATPADDICMFSETVWGPRCLLPSSDYESSGSSSRVVDDRVQFLRNPLSADSSHTHNLDEQVVLIGGETSLTSTSADKVADILEPRTRQLIRAHSILSLTEIKTTIGNSVVILQDHDKPLFDNFDDSVLTGLRKLFATSRNVLWVTHGYKRNEPHARMFVAFARCLVQEMSHIRLQILDFEAPGALDAQLIAVDFLRLLATARWEEQGSLDGLSWSVEPEIAYENGCAFVPRVKPCKALNDRYNSASRTIFRDVVTDDGVKTQVRVQPIDQEQLFQCDKTYWLAGLTGDLGLSLCEWMIKKGARHIALSSRHPEVDLAWLAHFCSSGATVEIFTCDVADYGCVEATLRRIEASMPPIAGVCHGAMVLQDALFQDVNMPQVEQVLKPKVGGAINLDKAFHNRSLDFFVLLSSITAITGNAGQSIYAAANGYLAGLAARRRARGEPASTINLGPILGAGAMHALTTAQQAKLEKEGVMWTSEHDFHTAFAEAVVASPSDSGSSGEFTTGVRICDVSEQYKPKHASNPIFSHMLSHRGAMAQPSAIRSPAEPVRAQLLRARNEDTVFQILEDFLTSKLLRALHMPQDSTIIDKTAEALGIDSLIAVEMRSWLLKELGVDLPLLIIISGNTMRQVLEACRARINPQMTPLLQTSKGETATHKAQDSQEDGKVMTPLVQHSSTIPANGSPIASDGASKANAAERHGAEVTEPIVASEDVPSAFAQQHSSGELPATTNTTHGTNSVRISDSVCIGQKVPDASSKTGRHAPNQANSDHSSWDNDNNGSGLAQSIDMKSGTVDVRSVSGVSPGGSTQSQEKTKRKGLLGRLLRSRGFVRLRRYV</sequence>
<protein>
    <recommendedName>
        <fullName evidence="11">Carrier domain-containing protein</fullName>
    </recommendedName>
</protein>
<feature type="compositionally biased region" description="Polar residues" evidence="6">
    <location>
        <begin position="1193"/>
        <end position="1217"/>
    </location>
</feature>
<dbReference type="GO" id="GO:0004312">
    <property type="term" value="F:fatty acid synthase activity"/>
    <property type="evidence" value="ECO:0007669"/>
    <property type="project" value="TreeGrafter"/>
</dbReference>
<dbReference type="SMART" id="SM00823">
    <property type="entry name" value="PKS_PP"/>
    <property type="match status" value="1"/>
</dbReference>
<feature type="region of interest" description="Disordered" evidence="6">
    <location>
        <begin position="1192"/>
        <end position="1294"/>
    </location>
</feature>
<dbReference type="Pfam" id="PF08659">
    <property type="entry name" value="KR"/>
    <property type="match status" value="1"/>
</dbReference>
<dbReference type="InterPro" id="IPR020807">
    <property type="entry name" value="PKS_DH"/>
</dbReference>
<dbReference type="InterPro" id="IPR009081">
    <property type="entry name" value="PP-bd_ACP"/>
</dbReference>
<dbReference type="InterPro" id="IPR042104">
    <property type="entry name" value="PKS_dehydratase_sf"/>
</dbReference>
<dbReference type="InterPro" id="IPR036736">
    <property type="entry name" value="ACP-like_sf"/>
</dbReference>
<evidence type="ECO:0000256" key="3">
    <source>
        <dbReference type="ARBA" id="ARBA00022679"/>
    </source>
</evidence>
<dbReference type="InterPro" id="IPR020806">
    <property type="entry name" value="PKS_PP-bd"/>
</dbReference>
<feature type="region of interest" description="N-terminal hotdog fold" evidence="5">
    <location>
        <begin position="182"/>
        <end position="317"/>
    </location>
</feature>
<dbReference type="PROSITE" id="PS00012">
    <property type="entry name" value="PHOSPHOPANTETHEINE"/>
    <property type="match status" value="1"/>
</dbReference>
<feature type="domain" description="PKS/mFAS DH" evidence="8">
    <location>
        <begin position="182"/>
        <end position="480"/>
    </location>
</feature>
<dbReference type="Gene3D" id="3.40.366.10">
    <property type="entry name" value="Malonyl-Coenzyme A Acyl Carrier Protein, domain 2"/>
    <property type="match status" value="1"/>
</dbReference>
<dbReference type="GO" id="GO:0044550">
    <property type="term" value="P:secondary metabolite biosynthetic process"/>
    <property type="evidence" value="ECO:0007669"/>
    <property type="project" value="UniProtKB-ARBA"/>
</dbReference>
<dbReference type="Pfam" id="PF00550">
    <property type="entry name" value="PP-binding"/>
    <property type="match status" value="1"/>
</dbReference>
<evidence type="ECO:0000256" key="4">
    <source>
        <dbReference type="ARBA" id="ARBA00023268"/>
    </source>
</evidence>
<evidence type="ECO:0000256" key="5">
    <source>
        <dbReference type="PROSITE-ProRule" id="PRU01363"/>
    </source>
</evidence>
<dbReference type="Gene3D" id="1.10.1200.10">
    <property type="entry name" value="ACP-like"/>
    <property type="match status" value="1"/>
</dbReference>
<dbReference type="InterPro" id="IPR016035">
    <property type="entry name" value="Acyl_Trfase/lysoPLipase"/>
</dbReference>
<dbReference type="SUPFAM" id="SSF47336">
    <property type="entry name" value="ACP-like"/>
    <property type="match status" value="1"/>
</dbReference>
<dbReference type="InterPro" id="IPR057326">
    <property type="entry name" value="KR_dom"/>
</dbReference>
<dbReference type="Gene3D" id="3.40.50.720">
    <property type="entry name" value="NAD(P)-binding Rossmann-like Domain"/>
    <property type="match status" value="1"/>
</dbReference>
<dbReference type="SUPFAM" id="SSF51735">
    <property type="entry name" value="NAD(P)-binding Rossmann-fold domains"/>
    <property type="match status" value="1"/>
</dbReference>
<dbReference type="InterPro" id="IPR049900">
    <property type="entry name" value="PKS_mFAS_DH"/>
</dbReference>
<dbReference type="GO" id="GO:0006633">
    <property type="term" value="P:fatty acid biosynthetic process"/>
    <property type="evidence" value="ECO:0007669"/>
    <property type="project" value="TreeGrafter"/>
</dbReference>
<evidence type="ECO:0000313" key="9">
    <source>
        <dbReference type="EMBL" id="KAJ4336690.1"/>
    </source>
</evidence>
<dbReference type="InterPro" id="IPR049552">
    <property type="entry name" value="PKS_DH_N"/>
</dbReference>